<dbReference type="PANTHER" id="PTHR13522:SF3">
    <property type="entry name" value="U6 SNRNA PHOSPHODIESTERASE 1"/>
    <property type="match status" value="1"/>
</dbReference>
<evidence type="ECO:0000313" key="8">
    <source>
        <dbReference type="Proteomes" id="UP000738325"/>
    </source>
</evidence>
<dbReference type="PANTHER" id="PTHR13522">
    <property type="entry name" value="U6 SNRNA PHOSPHODIESTERASE 1"/>
    <property type="match status" value="1"/>
</dbReference>
<evidence type="ECO:0000256" key="4">
    <source>
        <dbReference type="ARBA" id="ARBA00023242"/>
    </source>
</evidence>
<dbReference type="Proteomes" id="UP000738325">
    <property type="component" value="Unassembled WGS sequence"/>
</dbReference>
<dbReference type="Pfam" id="PF09749">
    <property type="entry name" value="HVSL"/>
    <property type="match status" value="1"/>
</dbReference>
<keyword evidence="3" id="KW-0456">Lyase</keyword>
<evidence type="ECO:0000313" key="7">
    <source>
        <dbReference type="EMBL" id="KAG0312032.1"/>
    </source>
</evidence>
<comment type="caution">
    <text evidence="7">The sequence shown here is derived from an EMBL/GenBank/DDBJ whole genome shotgun (WGS) entry which is preliminary data.</text>
</comment>
<comment type="function">
    <text evidence="5">Phosphodiesterase responsible for the U6 snRNA 3' end processing. Acts as an exoribonuclease (RNase) responsible for trimming the poly(U) tract of the last nucleotides in the pre-U6 snRNA molecule, leading to the formation of mature U6 snRNA.</text>
</comment>
<keyword evidence="8" id="KW-1185">Reference proteome</keyword>
<dbReference type="GO" id="GO:0034477">
    <property type="term" value="P:U6 snRNA 3'-end processing"/>
    <property type="evidence" value="ECO:0007669"/>
    <property type="project" value="UniProtKB-UniRule"/>
</dbReference>
<accession>A0A9P6ULT5</accession>
<dbReference type="OrthoDB" id="49151at2759"/>
<dbReference type="HAMAP" id="MF_03040">
    <property type="entry name" value="USB1"/>
    <property type="match status" value="1"/>
</dbReference>
<proteinExistence type="inferred from homology"/>
<dbReference type="GO" id="GO:1990838">
    <property type="term" value="F:poly(U)-specific exoribonuclease activity, producing 3' uridine cyclic phosphate ends"/>
    <property type="evidence" value="ECO:0007669"/>
    <property type="project" value="UniProtKB-UniRule"/>
</dbReference>
<dbReference type="EMBL" id="JAAAIP010000852">
    <property type="protein sequence ID" value="KAG0312032.1"/>
    <property type="molecule type" value="Genomic_DNA"/>
</dbReference>
<keyword evidence="4 5" id="KW-0539">Nucleus</keyword>
<dbReference type="GO" id="GO:0016829">
    <property type="term" value="F:lyase activity"/>
    <property type="evidence" value="ECO:0007669"/>
    <property type="project" value="UniProtKB-KW"/>
</dbReference>
<dbReference type="Gene3D" id="3.90.1140.10">
    <property type="entry name" value="Cyclic phosphodiesterase"/>
    <property type="match status" value="1"/>
</dbReference>
<organism evidence="7 8">
    <name type="scientific">Dissophora globulifera</name>
    <dbReference type="NCBI Taxonomy" id="979702"/>
    <lineage>
        <taxon>Eukaryota</taxon>
        <taxon>Fungi</taxon>
        <taxon>Fungi incertae sedis</taxon>
        <taxon>Mucoromycota</taxon>
        <taxon>Mortierellomycotina</taxon>
        <taxon>Mortierellomycetes</taxon>
        <taxon>Mortierellales</taxon>
        <taxon>Mortierellaceae</taxon>
        <taxon>Dissophora</taxon>
    </lineage>
</organism>
<dbReference type="InterPro" id="IPR027521">
    <property type="entry name" value="Usb1"/>
</dbReference>
<keyword evidence="7" id="KW-0269">Exonuclease</keyword>
<gene>
    <name evidence="5 7" type="primary">USB1</name>
    <name evidence="7" type="ORF">BGZ99_009768</name>
</gene>
<dbReference type="GO" id="GO:0005634">
    <property type="term" value="C:nucleus"/>
    <property type="evidence" value="ECO:0007669"/>
    <property type="project" value="UniProtKB-SubCell"/>
</dbReference>
<dbReference type="AlphaFoldDB" id="A0A9P6ULT5"/>
<evidence type="ECO:0000256" key="1">
    <source>
        <dbReference type="ARBA" id="ARBA00022722"/>
    </source>
</evidence>
<keyword evidence="2 5" id="KW-0378">Hydrolase</keyword>
<reference evidence="7" key="1">
    <citation type="journal article" date="2020" name="Fungal Divers.">
        <title>Resolving the Mortierellaceae phylogeny through synthesis of multi-gene phylogenetics and phylogenomics.</title>
        <authorList>
            <person name="Vandepol N."/>
            <person name="Liber J."/>
            <person name="Desiro A."/>
            <person name="Na H."/>
            <person name="Kennedy M."/>
            <person name="Barry K."/>
            <person name="Grigoriev I.V."/>
            <person name="Miller A.N."/>
            <person name="O'Donnell K."/>
            <person name="Stajich J.E."/>
            <person name="Bonito G."/>
        </authorList>
    </citation>
    <scope>NUCLEOTIDE SEQUENCE</scope>
    <source>
        <strain evidence="7">REB-010B</strain>
    </source>
</reference>
<keyword evidence="1 5" id="KW-0540">Nuclease</keyword>
<evidence type="ECO:0000256" key="6">
    <source>
        <dbReference type="SAM" id="MobiDB-lite"/>
    </source>
</evidence>
<dbReference type="EC" id="3.1.4.-" evidence="5"/>
<evidence type="ECO:0000256" key="3">
    <source>
        <dbReference type="ARBA" id="ARBA00023239"/>
    </source>
</evidence>
<feature type="active site" description="Proton donor/acceptor" evidence="5">
    <location>
        <position position="149"/>
    </location>
</feature>
<comment type="similarity">
    <text evidence="5">Belongs to the 2H phosphoesterase superfamily. USB1 family.</text>
</comment>
<feature type="region of interest" description="Disordered" evidence="6">
    <location>
        <begin position="1"/>
        <end position="81"/>
    </location>
</feature>
<sequence>MPLVDYGSSSEEDDGALDTKRPAVEGTAAKRALESEAQVVPPKRTKVALPPLPPSLTSLFKDKERPQDNPERHQGRVRARPHVDGSWPVHVYLEVKLSSELFDIVTTLIESARRSASSTISLLQSIESQRNKSSIPKEAKTAEDSVELHISLTRPLYLQELHLGRFTTDVRDAFKNRKRQVQGVSFANDDKTRSFLSLRVGSGHAELESLVAEMDIIAKRFGQPPFYDDPQFHASFAWALGGDTLTAATIQAMTELDEGEELGRDLRHSAVTVRRVAWKTGHKVGSVALMQ</sequence>
<protein>
    <recommendedName>
        <fullName evidence="5">U6 snRNA phosphodiesterase</fullName>
        <ecNumber evidence="5">3.1.4.-</ecNumber>
    </recommendedName>
</protein>
<feature type="compositionally biased region" description="Basic and acidic residues" evidence="6">
    <location>
        <begin position="60"/>
        <end position="74"/>
    </location>
</feature>
<feature type="active site" description="Proton donor/acceptor" evidence="5">
    <location>
        <position position="233"/>
    </location>
</feature>
<evidence type="ECO:0000256" key="2">
    <source>
        <dbReference type="ARBA" id="ARBA00022801"/>
    </source>
</evidence>
<evidence type="ECO:0000256" key="5">
    <source>
        <dbReference type="HAMAP-Rule" id="MF_03040"/>
    </source>
</evidence>
<comment type="subcellular location">
    <subcellularLocation>
        <location evidence="5">Nucleus</location>
    </subcellularLocation>
</comment>
<name>A0A9P6ULT5_9FUNG</name>